<evidence type="ECO:0000313" key="4">
    <source>
        <dbReference type="Proteomes" id="UP000050741"/>
    </source>
</evidence>
<dbReference type="InterPro" id="IPR008160">
    <property type="entry name" value="Collagen"/>
</dbReference>
<organism evidence="4 5">
    <name type="scientific">Globodera pallida</name>
    <name type="common">Potato cyst nematode worm</name>
    <name type="synonym">Heterodera pallida</name>
    <dbReference type="NCBI Taxonomy" id="36090"/>
    <lineage>
        <taxon>Eukaryota</taxon>
        <taxon>Metazoa</taxon>
        <taxon>Ecdysozoa</taxon>
        <taxon>Nematoda</taxon>
        <taxon>Chromadorea</taxon>
        <taxon>Rhabditida</taxon>
        <taxon>Tylenchina</taxon>
        <taxon>Tylenchomorpha</taxon>
        <taxon>Tylenchoidea</taxon>
        <taxon>Heteroderidae</taxon>
        <taxon>Heteroderinae</taxon>
        <taxon>Globodera</taxon>
    </lineage>
</organism>
<dbReference type="PANTHER" id="PTHR24637">
    <property type="entry name" value="COLLAGEN"/>
    <property type="match status" value="1"/>
</dbReference>
<proteinExistence type="predicted"/>
<feature type="region of interest" description="Disordered" evidence="2">
    <location>
        <begin position="960"/>
        <end position="1083"/>
    </location>
</feature>
<feature type="transmembrane region" description="Helical" evidence="3">
    <location>
        <begin position="802"/>
        <end position="825"/>
    </location>
</feature>
<name>A0A183CFZ8_GLOPA</name>
<feature type="compositionally biased region" description="Basic and acidic residues" evidence="2">
    <location>
        <begin position="651"/>
        <end position="660"/>
    </location>
</feature>
<keyword evidence="3" id="KW-0472">Membrane</keyword>
<feature type="region of interest" description="Disordered" evidence="2">
    <location>
        <begin position="92"/>
        <end position="115"/>
    </location>
</feature>
<accession>A0A183CFZ8</accession>
<sequence length="1117" mass="122722">MGSIGCEATTVDEHEHQQNDAGADSSDNSANAINLWQICPFLFEASSSPGGGSVRCTECGDSEQFNDLGSTYNHLKKRHPQQFQQLYEQWKREPPPKRRPHMAKQQNAKRNGGNARVSVNIELQETAFVDPSTFICGQQQNCSENEPKQGPAPAGVWCVGLFERHHFRNGTVGALCLECGQMLWELDTDVELMRHLVDKHPEYMPNLTANVPSSTDQQNVPTYIDEQGELWQCLDIANNGESAEEMFHRHGARPVQQQQQQLGGLFGLDNAEKFLLCCAFDASLLCSFRAIWIGHQRAIFQSLGHNHRIIGETCAINAGSTSTSSPGVSVNIELQETAFVDPSTFICGQQQNCSENEPKQGPAPAGVWCVGLFERHHFRNGTVGALCLECGQMLWELDTDAELMRHLVDKHPEYMPNLTANVPSSTDQQNVPTYIDEQGELWQCLDIANNGESAEEMFHRHGARPVQQQQQQLGGLFGLDNAEKFLLCCAFDASLFSPESVMETIERVLQQDHSTFVDAGGKEWHWLADVSASGGEAELRRACRAHDLYREGGARNFSCKWSSRNARSSFNCPLRGLYVPQRNALFYRQNHNHSLPVTAPPKNNGMVRRNSLEMNSASSPGTCCAQSSFRSLPVAQNRRPRHQQHPLGEGEQYKQEEEEERGRENAYKAVLVLSLCFSLCAWTCILTVCPLLYQLISFTTSQFDGILQFCEDTAQTVATESAGLMEMFSREHQYAEDDGVDQSQVGGVNRTRSRNFRHVLPLHFQHQLQEQENGCRSIRSGGRADKQQEEEERGRENAYKAVLVLSLCFSLCAWTCILTVCPLLYQLISFTTSQFDGILQFCEDTAQTVATESAGLMEMFSREHQYAEDDGVDQSQVGGVNRTRSRNFRHVLPLHFQHQLQEQENGCRCAPESGPQGTPGRMGMKGTPGAKGAPGLPARLPCEPLQDLKKFCPEKCPQGLQGQSGFRGSHGEKGRPGPIGLSGKNGEDGKTGPRGMPGPPGVPGLDGEDGESGTDAQPMPFVPGPPGPAGEIGDSGPPGPRGLPGIDGTQGPQGRKGAQGNAGKMGSSGTPGPTGPIGEPGEDGHKGVCPTYCAMDGGVFFVEPPEWFFKNSQKKRK</sequence>
<dbReference type="PANTHER" id="PTHR24637:SF354">
    <property type="entry name" value="COLLAGEN"/>
    <property type="match status" value="1"/>
</dbReference>
<evidence type="ECO:0000256" key="2">
    <source>
        <dbReference type="SAM" id="MobiDB-lite"/>
    </source>
</evidence>
<feature type="region of interest" description="Disordered" evidence="2">
    <location>
        <begin position="907"/>
        <end position="938"/>
    </location>
</feature>
<protein>
    <submittedName>
        <fullName evidence="5">BED-type domain-containing protein</fullName>
    </submittedName>
</protein>
<reference evidence="5" key="2">
    <citation type="submission" date="2016-06" db="UniProtKB">
        <authorList>
            <consortium name="WormBaseParasite"/>
        </authorList>
    </citation>
    <scope>IDENTIFICATION</scope>
</reference>
<evidence type="ECO:0000256" key="3">
    <source>
        <dbReference type="SAM" id="Phobius"/>
    </source>
</evidence>
<feature type="region of interest" description="Disordered" evidence="2">
    <location>
        <begin position="1"/>
        <end position="26"/>
    </location>
</feature>
<feature type="compositionally biased region" description="Low complexity" evidence="2">
    <location>
        <begin position="1067"/>
        <end position="1079"/>
    </location>
</feature>
<keyword evidence="3" id="KW-1133">Transmembrane helix</keyword>
<feature type="transmembrane region" description="Helical" evidence="3">
    <location>
        <begin position="669"/>
        <end position="693"/>
    </location>
</feature>
<feature type="region of interest" description="Disordered" evidence="2">
    <location>
        <begin position="634"/>
        <end position="660"/>
    </location>
</feature>
<keyword evidence="3" id="KW-0812">Transmembrane</keyword>
<dbReference type="WBParaSite" id="GPLIN_001180300">
    <property type="protein sequence ID" value="GPLIN_001180300"/>
    <property type="gene ID" value="GPLIN_001180300"/>
</dbReference>
<dbReference type="Proteomes" id="UP000050741">
    <property type="component" value="Unassembled WGS sequence"/>
</dbReference>
<evidence type="ECO:0000256" key="1">
    <source>
        <dbReference type="ARBA" id="ARBA00022737"/>
    </source>
</evidence>
<dbReference type="Pfam" id="PF01391">
    <property type="entry name" value="Collagen"/>
    <property type="match status" value="2"/>
</dbReference>
<keyword evidence="4" id="KW-1185">Reference proteome</keyword>
<dbReference type="AlphaFoldDB" id="A0A183CFZ8"/>
<reference evidence="4" key="1">
    <citation type="submission" date="2014-05" db="EMBL/GenBank/DDBJ databases">
        <title>The genome and life-stage specific transcriptomes of Globodera pallida elucidate key aspects of plant parasitism by a cyst nematode.</title>
        <authorList>
            <person name="Cotton J.A."/>
            <person name="Lilley C.J."/>
            <person name="Jones L.M."/>
            <person name="Kikuchi T."/>
            <person name="Reid A.J."/>
            <person name="Thorpe P."/>
            <person name="Tsai I.J."/>
            <person name="Beasley H."/>
            <person name="Blok V."/>
            <person name="Cock P.J.A."/>
            <person name="Van den Akker S.E."/>
            <person name="Holroyd N."/>
            <person name="Hunt M."/>
            <person name="Mantelin S."/>
            <person name="Naghra H."/>
            <person name="Pain A."/>
            <person name="Palomares-Rius J.E."/>
            <person name="Zarowiecki M."/>
            <person name="Berriman M."/>
            <person name="Jones J.T."/>
            <person name="Urwin P.E."/>
        </authorList>
    </citation>
    <scope>NUCLEOTIDE SEQUENCE [LARGE SCALE GENOMIC DNA]</scope>
    <source>
        <strain evidence="4">Lindley</strain>
    </source>
</reference>
<keyword evidence="1" id="KW-0677">Repeat</keyword>
<evidence type="ECO:0000313" key="5">
    <source>
        <dbReference type="WBParaSite" id="GPLIN_001180300"/>
    </source>
</evidence>